<protein>
    <submittedName>
        <fullName evidence="8">Polyprenyl synthetase family protein</fullName>
        <ecNumber evidence="8">2.5.1.-</ecNumber>
    </submittedName>
</protein>
<dbReference type="RefSeq" id="WP_379916207.1">
    <property type="nucleotide sequence ID" value="NZ_JBHUDD010000059.1"/>
</dbReference>
<evidence type="ECO:0000313" key="8">
    <source>
        <dbReference type="EMBL" id="MFD1510237.1"/>
    </source>
</evidence>
<evidence type="ECO:0000256" key="4">
    <source>
        <dbReference type="ARBA" id="ARBA00022723"/>
    </source>
</evidence>
<sequence>MLDQALKETADRVQTHLDLCIGQYDGTVAQAMTYASRGGKRMRALLVLEGAALHGVTPDQAVWSAAAIEALHAYSLVHDDLPCMDDDDERRGMPTVHRQWDEATAVLAGDALQTLAFEMLADPRGHPDAAVRADLVLSLARAAGAGGMVHGQALDIAAESADVPLTLDQITALQAGKTGALITWSACVGPVLAQADQAPLRAYGDAIGLAFQIADDVLDVTGDAAAMGKAVGKDAAAGKATFVSLLGLDAAKRRAADLVTEACDALTVYGDRADCLRQAARFVISRDS</sequence>
<comment type="caution">
    <text evidence="8">The sequence shown here is derived from an EMBL/GenBank/DDBJ whole genome shotgun (WGS) entry which is preliminary data.</text>
</comment>
<dbReference type="EC" id="2.5.1.-" evidence="8"/>
<evidence type="ECO:0000256" key="6">
    <source>
        <dbReference type="ARBA" id="ARBA00023229"/>
    </source>
</evidence>
<dbReference type="CDD" id="cd00685">
    <property type="entry name" value="Trans_IPPS_HT"/>
    <property type="match status" value="1"/>
</dbReference>
<dbReference type="InterPro" id="IPR000092">
    <property type="entry name" value="Polyprenyl_synt"/>
</dbReference>
<keyword evidence="9" id="KW-1185">Reference proteome</keyword>
<dbReference type="Gene3D" id="1.10.600.10">
    <property type="entry name" value="Farnesyl Diphosphate Synthase"/>
    <property type="match status" value="1"/>
</dbReference>
<dbReference type="NCBIfam" id="NF045485">
    <property type="entry name" value="FPPsyn"/>
    <property type="match status" value="1"/>
</dbReference>
<organism evidence="8 9">
    <name type="scientific">Lacimonas salitolerans</name>
    <dbReference type="NCBI Taxonomy" id="1323750"/>
    <lineage>
        <taxon>Bacteria</taxon>
        <taxon>Pseudomonadati</taxon>
        <taxon>Pseudomonadota</taxon>
        <taxon>Alphaproteobacteria</taxon>
        <taxon>Rhodobacterales</taxon>
        <taxon>Paracoccaceae</taxon>
        <taxon>Lacimonas</taxon>
    </lineage>
</organism>
<proteinExistence type="inferred from homology"/>
<evidence type="ECO:0000256" key="7">
    <source>
        <dbReference type="RuleBase" id="RU004466"/>
    </source>
</evidence>
<dbReference type="GO" id="GO:0016740">
    <property type="term" value="F:transferase activity"/>
    <property type="evidence" value="ECO:0007669"/>
    <property type="project" value="UniProtKB-KW"/>
</dbReference>
<keyword evidence="6" id="KW-0414">Isoprene biosynthesis</keyword>
<dbReference type="SFLD" id="SFLDG01017">
    <property type="entry name" value="Polyprenyl_Transferase_Like"/>
    <property type="match status" value="1"/>
</dbReference>
<evidence type="ECO:0000256" key="5">
    <source>
        <dbReference type="ARBA" id="ARBA00022842"/>
    </source>
</evidence>
<evidence type="ECO:0000256" key="1">
    <source>
        <dbReference type="ARBA" id="ARBA00001946"/>
    </source>
</evidence>
<comment type="cofactor">
    <cofactor evidence="1">
        <name>Mg(2+)</name>
        <dbReference type="ChEBI" id="CHEBI:18420"/>
    </cofactor>
</comment>
<name>A0ABW4EGJ3_9RHOB</name>
<dbReference type="InterPro" id="IPR033749">
    <property type="entry name" value="Polyprenyl_synt_CS"/>
</dbReference>
<gene>
    <name evidence="8" type="ORF">ACFTOW_12570</name>
</gene>
<dbReference type="SFLD" id="SFLDS00005">
    <property type="entry name" value="Isoprenoid_Synthase_Type_I"/>
    <property type="match status" value="1"/>
</dbReference>
<dbReference type="EMBL" id="JBHUDD010000059">
    <property type="protein sequence ID" value="MFD1510237.1"/>
    <property type="molecule type" value="Genomic_DNA"/>
</dbReference>
<evidence type="ECO:0000256" key="2">
    <source>
        <dbReference type="ARBA" id="ARBA00006706"/>
    </source>
</evidence>
<dbReference type="InterPro" id="IPR053378">
    <property type="entry name" value="Prenyl_diphosphate_synthase"/>
</dbReference>
<dbReference type="PROSITE" id="PS00444">
    <property type="entry name" value="POLYPRENYL_SYNTHASE_2"/>
    <property type="match status" value="1"/>
</dbReference>
<dbReference type="PROSITE" id="PS00723">
    <property type="entry name" value="POLYPRENYL_SYNTHASE_1"/>
    <property type="match status" value="1"/>
</dbReference>
<keyword evidence="3 7" id="KW-0808">Transferase</keyword>
<dbReference type="Pfam" id="PF00348">
    <property type="entry name" value="polyprenyl_synt"/>
    <property type="match status" value="1"/>
</dbReference>
<reference evidence="9" key="1">
    <citation type="journal article" date="2019" name="Int. J. Syst. Evol. Microbiol.">
        <title>The Global Catalogue of Microorganisms (GCM) 10K type strain sequencing project: providing services to taxonomists for standard genome sequencing and annotation.</title>
        <authorList>
            <consortium name="The Broad Institute Genomics Platform"/>
            <consortium name="The Broad Institute Genome Sequencing Center for Infectious Disease"/>
            <person name="Wu L."/>
            <person name="Ma J."/>
        </authorList>
    </citation>
    <scope>NUCLEOTIDE SEQUENCE [LARGE SCALE GENOMIC DNA]</scope>
    <source>
        <strain evidence="9">CGMCC 1.12477</strain>
    </source>
</reference>
<comment type="similarity">
    <text evidence="2 7">Belongs to the FPP/GGPP synthase family.</text>
</comment>
<dbReference type="PANTHER" id="PTHR43281:SF1">
    <property type="entry name" value="FARNESYL DIPHOSPHATE SYNTHASE"/>
    <property type="match status" value="1"/>
</dbReference>
<dbReference type="SUPFAM" id="SSF48576">
    <property type="entry name" value="Terpenoid synthases"/>
    <property type="match status" value="1"/>
</dbReference>
<dbReference type="InterPro" id="IPR008949">
    <property type="entry name" value="Isoprenoid_synthase_dom_sf"/>
</dbReference>
<keyword evidence="5" id="KW-0460">Magnesium</keyword>
<evidence type="ECO:0000313" key="9">
    <source>
        <dbReference type="Proteomes" id="UP001597186"/>
    </source>
</evidence>
<dbReference type="Proteomes" id="UP001597186">
    <property type="component" value="Unassembled WGS sequence"/>
</dbReference>
<evidence type="ECO:0000256" key="3">
    <source>
        <dbReference type="ARBA" id="ARBA00022679"/>
    </source>
</evidence>
<dbReference type="PANTHER" id="PTHR43281">
    <property type="entry name" value="FARNESYL DIPHOSPHATE SYNTHASE"/>
    <property type="match status" value="1"/>
</dbReference>
<keyword evidence="4" id="KW-0479">Metal-binding</keyword>
<accession>A0ABW4EGJ3</accession>